<dbReference type="GO" id="GO:0032993">
    <property type="term" value="C:protein-DNA complex"/>
    <property type="evidence" value="ECO:0007669"/>
    <property type="project" value="TreeGrafter"/>
</dbReference>
<evidence type="ECO:0000259" key="11">
    <source>
        <dbReference type="PROSITE" id="PS50110"/>
    </source>
</evidence>
<keyword evidence="5" id="KW-0805">Transcription regulation</keyword>
<organism evidence="13 14">
    <name type="scientific">Deinococcus marmoris</name>
    <dbReference type="NCBI Taxonomy" id="249408"/>
    <lineage>
        <taxon>Bacteria</taxon>
        <taxon>Thermotogati</taxon>
        <taxon>Deinococcota</taxon>
        <taxon>Deinococci</taxon>
        <taxon>Deinococcales</taxon>
        <taxon>Deinococcaceae</taxon>
        <taxon>Deinococcus</taxon>
    </lineage>
</organism>
<feature type="region of interest" description="Disordered" evidence="10">
    <location>
        <begin position="1"/>
        <end position="23"/>
    </location>
</feature>
<dbReference type="Gene3D" id="1.10.10.10">
    <property type="entry name" value="Winged helix-like DNA-binding domain superfamily/Winged helix DNA-binding domain"/>
    <property type="match status" value="1"/>
</dbReference>
<dbReference type="AlphaFoldDB" id="A0A1U7P2W3"/>
<dbReference type="PANTHER" id="PTHR48111">
    <property type="entry name" value="REGULATOR OF RPOS"/>
    <property type="match status" value="1"/>
</dbReference>
<proteinExistence type="predicted"/>
<keyword evidence="6 9" id="KW-0238">DNA-binding</keyword>
<feature type="domain" description="Response regulatory" evidence="11">
    <location>
        <begin position="46"/>
        <end position="159"/>
    </location>
</feature>
<accession>A0A1U7P2W3</accession>
<evidence type="ECO:0000256" key="2">
    <source>
        <dbReference type="ARBA" id="ARBA00022490"/>
    </source>
</evidence>
<evidence type="ECO:0000256" key="9">
    <source>
        <dbReference type="PROSITE-ProRule" id="PRU01091"/>
    </source>
</evidence>
<dbReference type="Proteomes" id="UP000186607">
    <property type="component" value="Unassembled WGS sequence"/>
</dbReference>
<dbReference type="GO" id="GO:0000987">
    <property type="term" value="F:cis-regulatory region sequence-specific DNA binding"/>
    <property type="evidence" value="ECO:0007669"/>
    <property type="project" value="UniProtKB-ARBA"/>
</dbReference>
<comment type="subcellular location">
    <subcellularLocation>
        <location evidence="1">Cytoplasm</location>
    </subcellularLocation>
</comment>
<protein>
    <submittedName>
        <fullName evidence="13">Two-component response regulator</fullName>
    </submittedName>
</protein>
<dbReference type="EMBL" id="MSTI01000029">
    <property type="protein sequence ID" value="OLV19498.1"/>
    <property type="molecule type" value="Genomic_DNA"/>
</dbReference>
<evidence type="ECO:0000256" key="1">
    <source>
        <dbReference type="ARBA" id="ARBA00004496"/>
    </source>
</evidence>
<keyword evidence="2" id="KW-0963">Cytoplasm</keyword>
<dbReference type="FunFam" id="1.10.10.10:FF:000460">
    <property type="entry name" value="Two component transcriptional regulator"/>
    <property type="match status" value="1"/>
</dbReference>
<evidence type="ECO:0000313" key="14">
    <source>
        <dbReference type="Proteomes" id="UP000186607"/>
    </source>
</evidence>
<keyword evidence="4" id="KW-0902">Two-component regulatory system</keyword>
<dbReference type="PROSITE" id="PS50110">
    <property type="entry name" value="RESPONSE_REGULATORY"/>
    <property type="match status" value="1"/>
</dbReference>
<dbReference type="Pfam" id="PF00486">
    <property type="entry name" value="Trans_reg_C"/>
    <property type="match status" value="1"/>
</dbReference>
<dbReference type="InterPro" id="IPR039420">
    <property type="entry name" value="WalR-like"/>
</dbReference>
<dbReference type="InterPro" id="IPR001867">
    <property type="entry name" value="OmpR/PhoB-type_DNA-bd"/>
</dbReference>
<dbReference type="InterPro" id="IPR011006">
    <property type="entry name" value="CheY-like_superfamily"/>
</dbReference>
<evidence type="ECO:0000256" key="4">
    <source>
        <dbReference type="ARBA" id="ARBA00023012"/>
    </source>
</evidence>
<dbReference type="Gene3D" id="3.40.50.2300">
    <property type="match status" value="1"/>
</dbReference>
<dbReference type="InterPro" id="IPR036388">
    <property type="entry name" value="WH-like_DNA-bd_sf"/>
</dbReference>
<gene>
    <name evidence="13" type="ORF">BOO71_0002611</name>
</gene>
<dbReference type="GO" id="GO:0045893">
    <property type="term" value="P:positive regulation of DNA-templated transcription"/>
    <property type="evidence" value="ECO:0007669"/>
    <property type="project" value="UniProtKB-ARBA"/>
</dbReference>
<dbReference type="GO" id="GO:0042802">
    <property type="term" value="F:identical protein binding"/>
    <property type="evidence" value="ECO:0007669"/>
    <property type="project" value="UniProtKB-ARBA"/>
</dbReference>
<evidence type="ECO:0000256" key="7">
    <source>
        <dbReference type="ARBA" id="ARBA00023163"/>
    </source>
</evidence>
<sequence>MLEVQGQKLGGADPSQGCGRPSRDGPVFKLSSDAIKAYYEDVTSPCILIIEDDLDIANVLKMDLTDAGFEVEHADSAMNGLIKAREDHPALILLDLGLPDFDGGDVVQRLRKNSAVPIIVLTARDTVDEKVRLLGLGADDYLIKPFHPDELLARVKVQLRQRTTESLSMGDLTLDPQKRLVTYKAEELRLSPKEFDILALLIRQPGRVYSRQEIGQEIWQGRLPEGSNVVDVHMANLRAKLRDLDGYGLLRTVRGVGYALRG</sequence>
<dbReference type="CDD" id="cd00383">
    <property type="entry name" value="trans_reg_C"/>
    <property type="match status" value="1"/>
</dbReference>
<evidence type="ECO:0000259" key="12">
    <source>
        <dbReference type="PROSITE" id="PS51755"/>
    </source>
</evidence>
<dbReference type="SUPFAM" id="SSF52172">
    <property type="entry name" value="CheY-like"/>
    <property type="match status" value="1"/>
</dbReference>
<evidence type="ECO:0000256" key="10">
    <source>
        <dbReference type="SAM" id="MobiDB-lite"/>
    </source>
</evidence>
<evidence type="ECO:0000256" key="6">
    <source>
        <dbReference type="ARBA" id="ARBA00023125"/>
    </source>
</evidence>
<reference evidence="13 14" key="1">
    <citation type="submission" date="2017-01" db="EMBL/GenBank/DDBJ databases">
        <title>Genome Analysis of Deinococcus marmoris KOPRI26562.</title>
        <authorList>
            <person name="Kim J.H."/>
            <person name="Oh H.-M."/>
        </authorList>
    </citation>
    <scope>NUCLEOTIDE SEQUENCE [LARGE SCALE GENOMIC DNA]</scope>
    <source>
        <strain evidence="13 14">KOPRI26562</strain>
    </source>
</reference>
<dbReference type="STRING" id="249408.BOO71_0002611"/>
<dbReference type="PANTHER" id="PTHR48111:SF22">
    <property type="entry name" value="REGULATOR OF RPOS"/>
    <property type="match status" value="1"/>
</dbReference>
<evidence type="ECO:0000256" key="8">
    <source>
        <dbReference type="PROSITE-ProRule" id="PRU00169"/>
    </source>
</evidence>
<feature type="domain" description="OmpR/PhoB-type" evidence="12">
    <location>
        <begin position="164"/>
        <end position="262"/>
    </location>
</feature>
<keyword evidence="7" id="KW-0804">Transcription</keyword>
<dbReference type="Pfam" id="PF00072">
    <property type="entry name" value="Response_reg"/>
    <property type="match status" value="1"/>
</dbReference>
<dbReference type="GO" id="GO:0000156">
    <property type="term" value="F:phosphorelay response regulator activity"/>
    <property type="evidence" value="ECO:0007669"/>
    <property type="project" value="TreeGrafter"/>
</dbReference>
<dbReference type="eggNOG" id="COG0745">
    <property type="taxonomic scope" value="Bacteria"/>
</dbReference>
<evidence type="ECO:0000256" key="3">
    <source>
        <dbReference type="ARBA" id="ARBA00022553"/>
    </source>
</evidence>
<dbReference type="SMART" id="SM00862">
    <property type="entry name" value="Trans_reg_C"/>
    <property type="match status" value="1"/>
</dbReference>
<evidence type="ECO:0000256" key="5">
    <source>
        <dbReference type="ARBA" id="ARBA00023015"/>
    </source>
</evidence>
<comment type="caution">
    <text evidence="13">The sequence shown here is derived from an EMBL/GenBank/DDBJ whole genome shotgun (WGS) entry which is preliminary data.</text>
</comment>
<name>A0A1U7P2W3_9DEIO</name>
<feature type="DNA-binding region" description="OmpR/PhoB-type" evidence="9">
    <location>
        <begin position="164"/>
        <end position="262"/>
    </location>
</feature>
<dbReference type="PROSITE" id="PS51755">
    <property type="entry name" value="OMPR_PHOB"/>
    <property type="match status" value="1"/>
</dbReference>
<dbReference type="Gene3D" id="6.10.250.690">
    <property type="match status" value="1"/>
</dbReference>
<keyword evidence="3 8" id="KW-0597">Phosphoprotein</keyword>
<feature type="modified residue" description="4-aspartylphosphate" evidence="8">
    <location>
        <position position="95"/>
    </location>
</feature>
<dbReference type="FunFam" id="3.40.50.2300:FF:000021">
    <property type="entry name" value="Two-component system response regulator KdpE"/>
    <property type="match status" value="1"/>
</dbReference>
<dbReference type="SMART" id="SM00448">
    <property type="entry name" value="REC"/>
    <property type="match status" value="1"/>
</dbReference>
<keyword evidence="14" id="KW-1185">Reference proteome</keyword>
<evidence type="ECO:0000313" key="13">
    <source>
        <dbReference type="EMBL" id="OLV19498.1"/>
    </source>
</evidence>
<dbReference type="GO" id="GO:0005829">
    <property type="term" value="C:cytosol"/>
    <property type="evidence" value="ECO:0007669"/>
    <property type="project" value="TreeGrafter"/>
</dbReference>
<dbReference type="InterPro" id="IPR001789">
    <property type="entry name" value="Sig_transdc_resp-reg_receiver"/>
</dbReference>